<dbReference type="AlphaFoldDB" id="A0A9P7J8B7"/>
<proteinExistence type="predicted"/>
<reference evidence="1" key="1">
    <citation type="journal article" date="2020" name="New Phytol.">
        <title>Comparative genomics reveals dynamic genome evolution in host specialist ectomycorrhizal fungi.</title>
        <authorList>
            <person name="Lofgren L.A."/>
            <person name="Nguyen N.H."/>
            <person name="Vilgalys R."/>
            <person name="Ruytinx J."/>
            <person name="Liao H.L."/>
            <person name="Branco S."/>
            <person name="Kuo A."/>
            <person name="LaButti K."/>
            <person name="Lipzen A."/>
            <person name="Andreopoulos W."/>
            <person name="Pangilinan J."/>
            <person name="Riley R."/>
            <person name="Hundley H."/>
            <person name="Na H."/>
            <person name="Barry K."/>
            <person name="Grigoriev I.V."/>
            <person name="Stajich J.E."/>
            <person name="Kennedy P.G."/>
        </authorList>
    </citation>
    <scope>NUCLEOTIDE SEQUENCE</scope>
    <source>
        <strain evidence="1">MN1</strain>
    </source>
</reference>
<dbReference type="EMBL" id="JABBWG010000042">
    <property type="protein sequence ID" value="KAG1807638.1"/>
    <property type="molecule type" value="Genomic_DNA"/>
</dbReference>
<sequence>MRPQVYKVSKPQYSMPSTRLESVSNKENINPIGCQGRKSYKKTKALLLAVMPISAEVKESQSASTELRISPLVEQRAVCDQHSLGSITYSIFAGLDDSLFPQSADSRAKELTESPLAEVTDAFT</sequence>
<organism evidence="1 2">
    <name type="scientific">Suillus subaureus</name>
    <dbReference type="NCBI Taxonomy" id="48587"/>
    <lineage>
        <taxon>Eukaryota</taxon>
        <taxon>Fungi</taxon>
        <taxon>Dikarya</taxon>
        <taxon>Basidiomycota</taxon>
        <taxon>Agaricomycotina</taxon>
        <taxon>Agaricomycetes</taxon>
        <taxon>Agaricomycetidae</taxon>
        <taxon>Boletales</taxon>
        <taxon>Suillineae</taxon>
        <taxon>Suillaceae</taxon>
        <taxon>Suillus</taxon>
    </lineage>
</organism>
<dbReference type="GeneID" id="64637967"/>
<comment type="caution">
    <text evidence="1">The sequence shown here is derived from an EMBL/GenBank/DDBJ whole genome shotgun (WGS) entry which is preliminary data.</text>
</comment>
<keyword evidence="2" id="KW-1185">Reference proteome</keyword>
<protein>
    <submittedName>
        <fullName evidence="1">Uncharacterized protein</fullName>
    </submittedName>
</protein>
<dbReference type="RefSeq" id="XP_041188172.1">
    <property type="nucleotide sequence ID" value="XM_041343951.1"/>
</dbReference>
<dbReference type="Proteomes" id="UP000807769">
    <property type="component" value="Unassembled WGS sequence"/>
</dbReference>
<dbReference type="OrthoDB" id="2645252at2759"/>
<evidence type="ECO:0000313" key="1">
    <source>
        <dbReference type="EMBL" id="KAG1807638.1"/>
    </source>
</evidence>
<gene>
    <name evidence="1" type="ORF">BJ212DRAFT_736944</name>
</gene>
<accession>A0A9P7J8B7</accession>
<name>A0A9P7J8B7_9AGAM</name>
<evidence type="ECO:0000313" key="2">
    <source>
        <dbReference type="Proteomes" id="UP000807769"/>
    </source>
</evidence>